<dbReference type="AlphaFoldDB" id="A0A074MF98"/>
<dbReference type="InterPro" id="IPR029045">
    <property type="entry name" value="ClpP/crotonase-like_dom_sf"/>
</dbReference>
<feature type="domain" description="Tail specific protease" evidence="2">
    <location>
        <begin position="192"/>
        <end position="407"/>
    </location>
</feature>
<evidence type="ECO:0000256" key="1">
    <source>
        <dbReference type="SAM" id="MobiDB-lite"/>
    </source>
</evidence>
<dbReference type="SUPFAM" id="SSF52096">
    <property type="entry name" value="ClpP/crotonase"/>
    <property type="match status" value="1"/>
</dbReference>
<dbReference type="eggNOG" id="COG0793">
    <property type="taxonomic scope" value="Bacteria"/>
</dbReference>
<evidence type="ECO:0000313" key="4">
    <source>
        <dbReference type="Proteomes" id="UP000027647"/>
    </source>
</evidence>
<dbReference type="STRING" id="1044.EH31_02040"/>
<comment type="caution">
    <text evidence="3">The sequence shown here is derived from an EMBL/GenBank/DDBJ whole genome shotgun (WGS) entry which is preliminary data.</text>
</comment>
<dbReference type="SMART" id="SM00245">
    <property type="entry name" value="TSPc"/>
    <property type="match status" value="1"/>
</dbReference>
<dbReference type="InterPro" id="IPR005151">
    <property type="entry name" value="Tail-specific_protease"/>
</dbReference>
<evidence type="ECO:0000313" key="3">
    <source>
        <dbReference type="EMBL" id="KEO91470.1"/>
    </source>
</evidence>
<accession>A0A074MF98</accession>
<dbReference type="GO" id="GO:0007165">
    <property type="term" value="P:signal transduction"/>
    <property type="evidence" value="ECO:0007669"/>
    <property type="project" value="TreeGrafter"/>
</dbReference>
<proteinExistence type="predicted"/>
<dbReference type="GO" id="GO:0004175">
    <property type="term" value="F:endopeptidase activity"/>
    <property type="evidence" value="ECO:0007669"/>
    <property type="project" value="TreeGrafter"/>
</dbReference>
<dbReference type="EMBL" id="JMIW01000001">
    <property type="protein sequence ID" value="KEO91470.1"/>
    <property type="molecule type" value="Genomic_DNA"/>
</dbReference>
<keyword evidence="4" id="KW-1185">Reference proteome</keyword>
<feature type="region of interest" description="Disordered" evidence="1">
    <location>
        <begin position="1"/>
        <end position="20"/>
    </location>
</feature>
<evidence type="ECO:0000259" key="2">
    <source>
        <dbReference type="SMART" id="SM00245"/>
    </source>
</evidence>
<dbReference type="GO" id="GO:0008236">
    <property type="term" value="F:serine-type peptidase activity"/>
    <property type="evidence" value="ECO:0007669"/>
    <property type="project" value="InterPro"/>
</dbReference>
<feature type="compositionally biased region" description="Polar residues" evidence="1">
    <location>
        <begin position="1"/>
        <end position="12"/>
    </location>
</feature>
<name>A0A074MF98_ERYLO</name>
<dbReference type="Gene3D" id="3.90.226.10">
    <property type="entry name" value="2-enoyl-CoA Hydratase, Chain A, domain 1"/>
    <property type="match status" value="1"/>
</dbReference>
<sequence>MPGQLSAQQNDEAVSKPSPARIAGYHADLRELGARIKAEHPRPFRVITETDFDALIEREVAQLTENSTRADFLWAMSHVIASIGCGHSALPFFNQQNQEISITQRFPAKVRFHAGRLYVTDPMTNSDSLSKGQEIVAINGISVPQLRETIFARITADVHLPTAKDLATNVYATAYLTYALEFPERYAVTLRGQAKPLTLKPLNEFASDPVLSPLDPCQEELCYERDETRNIGIATLNRLDYYGGERADRFVAWWAEVMEDLTTNDRSGLLIDMRGVLGGSGNAGSYILRHLTDQPFKFYSANSDKRGRESLFLTQEPIGQGYNGEVYILIDGMTYSAAPHLFAIAQSNGIATLIGAPAGGGKSTNDGKLRFTSTNEDVEYFVARMIFEVEAPELGIDEGVEPDITLTYSLTDTLDRTDSMRDRAVDLLGIAASRL</sequence>
<dbReference type="PANTHER" id="PTHR32060:SF30">
    <property type="entry name" value="CARBOXY-TERMINAL PROCESSING PROTEASE CTPA"/>
    <property type="match status" value="1"/>
</dbReference>
<protein>
    <recommendedName>
        <fullName evidence="2">Tail specific protease domain-containing protein</fullName>
    </recommendedName>
</protein>
<dbReference type="PANTHER" id="PTHR32060">
    <property type="entry name" value="TAIL-SPECIFIC PROTEASE"/>
    <property type="match status" value="1"/>
</dbReference>
<dbReference type="GO" id="GO:0030288">
    <property type="term" value="C:outer membrane-bounded periplasmic space"/>
    <property type="evidence" value="ECO:0007669"/>
    <property type="project" value="TreeGrafter"/>
</dbReference>
<dbReference type="GO" id="GO:0006508">
    <property type="term" value="P:proteolysis"/>
    <property type="evidence" value="ECO:0007669"/>
    <property type="project" value="InterPro"/>
</dbReference>
<reference evidence="3 4" key="1">
    <citation type="submission" date="2014-04" db="EMBL/GenBank/DDBJ databases">
        <title>A comprehensive comparison of genomes of Erythrobacter spp. strains.</title>
        <authorList>
            <person name="Zheng Q."/>
        </authorList>
    </citation>
    <scope>NUCLEOTIDE SEQUENCE [LARGE SCALE GENOMIC DNA]</scope>
    <source>
        <strain evidence="3 4">DSM 6997</strain>
    </source>
</reference>
<organism evidence="3 4">
    <name type="scientific">Erythrobacter longus</name>
    <dbReference type="NCBI Taxonomy" id="1044"/>
    <lineage>
        <taxon>Bacteria</taxon>
        <taxon>Pseudomonadati</taxon>
        <taxon>Pseudomonadota</taxon>
        <taxon>Alphaproteobacteria</taxon>
        <taxon>Sphingomonadales</taxon>
        <taxon>Erythrobacteraceae</taxon>
        <taxon>Erythrobacter/Porphyrobacter group</taxon>
        <taxon>Erythrobacter</taxon>
    </lineage>
</organism>
<dbReference type="Pfam" id="PF03572">
    <property type="entry name" value="Peptidase_S41"/>
    <property type="match status" value="1"/>
</dbReference>
<dbReference type="Proteomes" id="UP000027647">
    <property type="component" value="Unassembled WGS sequence"/>
</dbReference>
<gene>
    <name evidence="3" type="ORF">EH31_02040</name>
</gene>